<dbReference type="Proteomes" id="UP000220828">
    <property type="component" value="Unassembled WGS sequence"/>
</dbReference>
<evidence type="ECO:0000313" key="2">
    <source>
        <dbReference type="Proteomes" id="UP000220828"/>
    </source>
</evidence>
<proteinExistence type="predicted"/>
<dbReference type="AlphaFoldDB" id="A0A2H3K8X7"/>
<gene>
    <name evidence="1" type="ORF">B0A77_13735</name>
</gene>
<protein>
    <submittedName>
        <fullName evidence="1">RloB-like protein</fullName>
    </submittedName>
</protein>
<dbReference type="RefSeq" id="WP_097554807.1">
    <property type="nucleotide sequence ID" value="NZ_PCMW01000103.1"/>
</dbReference>
<dbReference type="EMBL" id="PCMW01000103">
    <property type="protein sequence ID" value="PDS22299.1"/>
    <property type="molecule type" value="Genomic_DNA"/>
</dbReference>
<evidence type="ECO:0000313" key="1">
    <source>
        <dbReference type="EMBL" id="PDS22299.1"/>
    </source>
</evidence>
<organism evidence="1 2">
    <name type="scientific">Flavobacterium branchiophilum</name>
    <dbReference type="NCBI Taxonomy" id="55197"/>
    <lineage>
        <taxon>Bacteria</taxon>
        <taxon>Pseudomonadati</taxon>
        <taxon>Bacteroidota</taxon>
        <taxon>Flavobacteriia</taxon>
        <taxon>Flavobacteriales</taxon>
        <taxon>Flavobacteriaceae</taxon>
        <taxon>Flavobacterium</taxon>
    </lineage>
</organism>
<accession>A0A2H3K8X7</accession>
<dbReference type="OrthoDB" id="1366690at2"/>
<sequence>MRKNRVIPIKNKPKFAFVVDGECEFWYIQMLKRNERQISVDLKPEIPQRKKLLDQYTKVIDLSKDYDKVFWIIDFDVIISETRKAKKGAETALQEFKRYYIDIEKRFENIFIIVNNPCLEFWILLHYKTTSKYFDNCDSVTKELKKHLTNYEKTQSYYTKQDNDIYLKLKPNLINAISNASKLKELDFENPNTAISEMQIFYEIEEIKRITEQK</sequence>
<dbReference type="InterPro" id="IPR025591">
    <property type="entry name" value="RloB"/>
</dbReference>
<reference evidence="1 2" key="1">
    <citation type="submission" date="2017-09" db="EMBL/GenBank/DDBJ databases">
        <title>Whole genomes of Flavobacteriaceae.</title>
        <authorList>
            <person name="Stine C."/>
            <person name="Li C."/>
            <person name="Tadesse D."/>
        </authorList>
    </citation>
    <scope>NUCLEOTIDE SEQUENCE [LARGE SCALE GENOMIC DNA]</scope>
    <source>
        <strain evidence="1 2">ATCC 35036</strain>
    </source>
</reference>
<name>A0A2H3K8X7_9FLAO</name>
<dbReference type="Pfam" id="PF13707">
    <property type="entry name" value="RloB"/>
    <property type="match status" value="1"/>
</dbReference>
<comment type="caution">
    <text evidence="1">The sequence shown here is derived from an EMBL/GenBank/DDBJ whole genome shotgun (WGS) entry which is preliminary data.</text>
</comment>